<proteinExistence type="predicted"/>
<sequence>MKNKEEGIPYNIIGDGVMVADAEDVRKHANLQAMPVSKSSSTQWTKHQFDNCNEYFNKQQTQFINQTTINILKEAIKLCEDYSNDRYNLYKGRSPYKGTEEGRADNYVEGQSAGAEYCVNILEELLERLIKGDCCE</sequence>
<evidence type="ECO:0000313" key="2">
    <source>
        <dbReference type="Proteomes" id="UP000325103"/>
    </source>
</evidence>
<gene>
    <name evidence="1" type="primary">4L372XY_213</name>
</gene>
<dbReference type="EMBL" id="MK813941">
    <property type="protein sequence ID" value="QEG08928.1"/>
    <property type="molecule type" value="Genomic_DNA"/>
</dbReference>
<dbReference type="KEGG" id="vg:55617384"/>
<accession>A0A5B9N4C5</accession>
<dbReference type="RefSeq" id="YP_009847012.1">
    <property type="nucleotide sequence ID" value="NC_048772.1"/>
</dbReference>
<dbReference type="GeneID" id="55617384"/>
<protein>
    <submittedName>
        <fullName evidence="1">Uncharacterized protein</fullName>
    </submittedName>
</protein>
<keyword evidence="2" id="KW-1185">Reference proteome</keyword>
<reference evidence="1 2" key="1">
    <citation type="submission" date="2019-04" db="EMBL/GenBank/DDBJ databases">
        <title>Nine Novel Phages from a Plateau Lake in Southwest China Provide Insights into Aeromonas Phage Diversity.</title>
        <authorList>
            <person name="Xiao W."/>
            <person name="Bai M."/>
            <person name="Wang Y."/>
            <person name="Cui X."/>
        </authorList>
    </citation>
    <scope>NUCLEOTIDE SEQUENCE [LARGE SCALE GENOMIC DNA]</scope>
</reference>
<evidence type="ECO:0000313" key="1">
    <source>
        <dbReference type="EMBL" id="QEG08928.1"/>
    </source>
</evidence>
<name>A0A5B9N4C5_9CAUD</name>
<organism evidence="1 2">
    <name type="scientific">Aeromonas phage 4L372XY</name>
    <dbReference type="NCBI Taxonomy" id="2588520"/>
    <lineage>
        <taxon>Viruses</taxon>
        <taxon>Duplodnaviria</taxon>
        <taxon>Heunggongvirae</taxon>
        <taxon>Uroviricota</taxon>
        <taxon>Caudoviricetes</taxon>
        <taxon>Plateaulakevirus</taxon>
        <taxon>Plateaulakevirus pv4L372XY</taxon>
    </lineage>
</organism>
<dbReference type="Proteomes" id="UP000325103">
    <property type="component" value="Segment"/>
</dbReference>